<accession>A0A558BVW6</accession>
<sequence length="826" mass="91065">MLVSFYPDPVTTTGQTLDLPEVLTGIETGRWRAEVEAARAVVDNKAAYAAAKRKLPCFTTSGTFSTRKAEQLLAHSGLLCLDIDAKDVNAAVDLVAARQAIEGDSYTYAVAASTGGVGFFVLVPIPTNDHKGSFRALAAYFLTEYGVAVDRACQDVSRLRFVSYDPTLYLNERAATFEETLPEPARPASVPPVGAGQWRPSARGEGYGQQALDRACDKVLRAADGEKRTVLNKMALLCGGYIAAGFLNEAEAEQALQAAISRREVDDLPHAFKTIRIAIADGKLRPVLPPLLQQHVHERLRSGAGVDAVATALAASQGLPVGTIEAAVKVAAAEVEEAVPVLAFWEMVPGSAKRDPPMKLVLRLNLLRQFLARHGFRKLPVGQKVRVVRQVEQVVHEVTRAQLKDFVLGYVEDLPFAFDGTYRDRVEEQVQAQHRMLFDEGTSEFLPTLGGEFLRDTAQHAYLFYRNGVVVATKDGPELQPYGELPGLVWAEQLRARDFTPLSQEEIETGEFFRFLWNLADKKPERLRALLLFIGYYLHGYKDPSNPKVGVLLDEGMGPDGQANGGTGKSLLFEALRQLVPVVAIDGRGFDPRNSKELQEVTDATRVVFFDDWAPSLSFDRLFVYATGTLTVDRHYVGKQSYPYATSPKFGITTNGVLTGQGGSHDRRRYEVEVSPYYGPHRQPRDEFGHNFFSEAWSAHEWSRFDALMVHACCLYLGTGGRLAAPTSVGLEQRRLVAATSAGFVAFMDAQPRGQKLYRNTLISEFRVAEGYTEASMTPHKFGGWLNTYKKLSTDFQQGQDGDAGSRGQRWIMLAQPVVNEVTMAL</sequence>
<name>A0A558BVW6_9BACT</name>
<reference evidence="2 3" key="1">
    <citation type="submission" date="2019-07" db="EMBL/GenBank/DDBJ databases">
        <title>Hymenobacter sp. straun FUR1 Genome sequencing and assembly.</title>
        <authorList>
            <person name="Chhetri G."/>
        </authorList>
    </citation>
    <scope>NUCLEOTIDE SEQUENCE [LARGE SCALE GENOMIC DNA]</scope>
    <source>
        <strain evidence="2 3">Fur1</strain>
    </source>
</reference>
<evidence type="ECO:0000313" key="3">
    <source>
        <dbReference type="Proteomes" id="UP000317624"/>
    </source>
</evidence>
<dbReference type="AlphaFoldDB" id="A0A558BVW6"/>
<proteinExistence type="predicted"/>
<keyword evidence="3" id="KW-1185">Reference proteome</keyword>
<comment type="caution">
    <text evidence="2">The sequence shown here is derived from an EMBL/GenBank/DDBJ whole genome shotgun (WGS) entry which is preliminary data.</text>
</comment>
<dbReference type="Proteomes" id="UP000317624">
    <property type="component" value="Unassembled WGS sequence"/>
</dbReference>
<dbReference type="Pfam" id="PF08800">
    <property type="entry name" value="BT4734-like_N"/>
    <property type="match status" value="1"/>
</dbReference>
<dbReference type="EMBL" id="VMRJ01000003">
    <property type="protein sequence ID" value="TVT40654.1"/>
    <property type="molecule type" value="Genomic_DNA"/>
</dbReference>
<evidence type="ECO:0000313" key="2">
    <source>
        <dbReference type="EMBL" id="TVT40654.1"/>
    </source>
</evidence>
<dbReference type="InterPro" id="IPR014907">
    <property type="entry name" value="BT4734-like_N"/>
</dbReference>
<evidence type="ECO:0000259" key="1">
    <source>
        <dbReference type="Pfam" id="PF08800"/>
    </source>
</evidence>
<dbReference type="RefSeq" id="WP_144848937.1">
    <property type="nucleotide sequence ID" value="NZ_VMRJ01000003.1"/>
</dbReference>
<organism evidence="2 3">
    <name type="scientific">Hymenobacter setariae</name>
    <dbReference type="NCBI Taxonomy" id="2594794"/>
    <lineage>
        <taxon>Bacteria</taxon>
        <taxon>Pseudomonadati</taxon>
        <taxon>Bacteroidota</taxon>
        <taxon>Cytophagia</taxon>
        <taxon>Cytophagales</taxon>
        <taxon>Hymenobacteraceae</taxon>
        <taxon>Hymenobacter</taxon>
    </lineage>
</organism>
<feature type="domain" description="BT4734-like N-terminal" evidence="1">
    <location>
        <begin position="51"/>
        <end position="169"/>
    </location>
</feature>
<gene>
    <name evidence="2" type="ORF">FNT36_14390</name>
</gene>
<protein>
    <recommendedName>
        <fullName evidence="1">BT4734-like N-terminal domain-containing protein</fullName>
    </recommendedName>
</protein>
<dbReference type="OrthoDB" id="9801888at2"/>